<name>A0A392V7V0_9FABA</name>
<reference evidence="2 3" key="1">
    <citation type="journal article" date="2018" name="Front. Plant Sci.">
        <title>Red Clover (Trifolium pratense) and Zigzag Clover (T. medium) - A Picture of Genomic Similarities and Differences.</title>
        <authorList>
            <person name="Dluhosova J."/>
            <person name="Istvanek J."/>
            <person name="Nedelnik J."/>
            <person name="Repkova J."/>
        </authorList>
    </citation>
    <scope>NUCLEOTIDE SEQUENCE [LARGE SCALE GENOMIC DNA]</scope>
    <source>
        <strain evidence="3">cv. 10/8</strain>
        <tissue evidence="2">Leaf</tissue>
    </source>
</reference>
<dbReference type="Proteomes" id="UP000265520">
    <property type="component" value="Unassembled WGS sequence"/>
</dbReference>
<accession>A0A392V7V0</accession>
<proteinExistence type="predicted"/>
<evidence type="ECO:0000256" key="1">
    <source>
        <dbReference type="SAM" id="MobiDB-lite"/>
    </source>
</evidence>
<evidence type="ECO:0000313" key="3">
    <source>
        <dbReference type="Proteomes" id="UP000265520"/>
    </source>
</evidence>
<evidence type="ECO:0000313" key="2">
    <source>
        <dbReference type="EMBL" id="MCI83532.1"/>
    </source>
</evidence>
<dbReference type="EMBL" id="LXQA011069360">
    <property type="protein sequence ID" value="MCI83532.1"/>
    <property type="molecule type" value="Genomic_DNA"/>
</dbReference>
<organism evidence="2 3">
    <name type="scientific">Trifolium medium</name>
    <dbReference type="NCBI Taxonomy" id="97028"/>
    <lineage>
        <taxon>Eukaryota</taxon>
        <taxon>Viridiplantae</taxon>
        <taxon>Streptophyta</taxon>
        <taxon>Embryophyta</taxon>
        <taxon>Tracheophyta</taxon>
        <taxon>Spermatophyta</taxon>
        <taxon>Magnoliopsida</taxon>
        <taxon>eudicotyledons</taxon>
        <taxon>Gunneridae</taxon>
        <taxon>Pentapetalae</taxon>
        <taxon>rosids</taxon>
        <taxon>fabids</taxon>
        <taxon>Fabales</taxon>
        <taxon>Fabaceae</taxon>
        <taxon>Papilionoideae</taxon>
        <taxon>50 kb inversion clade</taxon>
        <taxon>NPAAA clade</taxon>
        <taxon>Hologalegina</taxon>
        <taxon>IRL clade</taxon>
        <taxon>Trifolieae</taxon>
        <taxon>Trifolium</taxon>
    </lineage>
</organism>
<keyword evidence="3" id="KW-1185">Reference proteome</keyword>
<feature type="region of interest" description="Disordered" evidence="1">
    <location>
        <begin position="1"/>
        <end position="69"/>
    </location>
</feature>
<feature type="compositionally biased region" description="Basic and acidic residues" evidence="1">
    <location>
        <begin position="55"/>
        <end position="69"/>
    </location>
</feature>
<feature type="non-terminal residue" evidence="2">
    <location>
        <position position="69"/>
    </location>
</feature>
<comment type="caution">
    <text evidence="2">The sequence shown here is derived from an EMBL/GenBank/DDBJ whole genome shotgun (WGS) entry which is preliminary data.</text>
</comment>
<protein>
    <submittedName>
        <fullName evidence="2">Uncharacterized protein</fullName>
    </submittedName>
</protein>
<dbReference type="AlphaFoldDB" id="A0A392V7V0"/>
<sequence length="69" mass="7562">MQAISLAKLHEEKMLDRPSYAHKPPPPPIPASSSSSFKPTMSVVPPKAQPPVKRLSSDELQARRDKGLC</sequence>